<keyword evidence="11" id="KW-1015">Disulfide bond</keyword>
<organism evidence="16 17">
    <name type="scientific">Thamnophis sirtalis</name>
    <dbReference type="NCBI Taxonomy" id="35019"/>
    <lineage>
        <taxon>Eukaryota</taxon>
        <taxon>Metazoa</taxon>
        <taxon>Chordata</taxon>
        <taxon>Craniata</taxon>
        <taxon>Vertebrata</taxon>
        <taxon>Euteleostomi</taxon>
        <taxon>Lepidosauria</taxon>
        <taxon>Squamata</taxon>
        <taxon>Bifurcata</taxon>
        <taxon>Unidentata</taxon>
        <taxon>Episquamata</taxon>
        <taxon>Toxicofera</taxon>
        <taxon>Serpentes</taxon>
        <taxon>Colubroidea</taxon>
        <taxon>Colubridae</taxon>
        <taxon>Natricinae</taxon>
        <taxon>Thamnophis</taxon>
    </lineage>
</organism>
<dbReference type="InterPro" id="IPR018216">
    <property type="entry name" value="Cathelicidin_CS"/>
</dbReference>
<dbReference type="Proteomes" id="UP000504617">
    <property type="component" value="Unplaced"/>
</dbReference>
<evidence type="ECO:0000256" key="6">
    <source>
        <dbReference type="ARBA" id="ARBA00022537"/>
    </source>
</evidence>
<comment type="similarity">
    <text evidence="3">Belongs to the cathelicidin family.</text>
</comment>
<dbReference type="OrthoDB" id="9930485at2759"/>
<evidence type="ECO:0000256" key="3">
    <source>
        <dbReference type="ARBA" id="ARBA00005320"/>
    </source>
</evidence>
<evidence type="ECO:0000256" key="11">
    <source>
        <dbReference type="ARBA" id="ARBA00023157"/>
    </source>
</evidence>
<dbReference type="Pfam" id="PF00666">
    <property type="entry name" value="Cathelicidins"/>
    <property type="match status" value="1"/>
</dbReference>
<keyword evidence="12" id="KW-1053">Target membrane</keyword>
<comment type="subcellular location">
    <subcellularLocation>
        <location evidence="2">Secreted</location>
    </subcellularLocation>
    <subcellularLocation>
        <location evidence="1">Target cell membrane</location>
    </subcellularLocation>
</comment>
<dbReference type="InterPro" id="IPR001894">
    <property type="entry name" value="Cathelicidin-like"/>
</dbReference>
<gene>
    <name evidence="17" type="primary">LOC106541514</name>
</gene>
<keyword evidence="5" id="KW-0929">Antimicrobial</keyword>
<evidence type="ECO:0000256" key="10">
    <source>
        <dbReference type="ARBA" id="ARBA00023136"/>
    </source>
</evidence>
<dbReference type="RefSeq" id="XP_013912465.1">
    <property type="nucleotide sequence ID" value="XM_014056990.1"/>
</dbReference>
<keyword evidence="6" id="KW-1052">Target cell membrane</keyword>
<dbReference type="GO" id="GO:0044218">
    <property type="term" value="C:other organism cell membrane"/>
    <property type="evidence" value="ECO:0007669"/>
    <property type="project" value="UniProtKB-KW"/>
</dbReference>
<protein>
    <recommendedName>
        <fullName evidence="13">Vipericidin</fullName>
    </recommendedName>
</protein>
<feature type="signal peptide" evidence="15">
    <location>
        <begin position="1"/>
        <end position="22"/>
    </location>
</feature>
<keyword evidence="7" id="KW-0165">Cleavage on pair of basic residues</keyword>
<feature type="compositionally biased region" description="Acidic residues" evidence="14">
    <location>
        <begin position="141"/>
        <end position="150"/>
    </location>
</feature>
<evidence type="ECO:0000256" key="13">
    <source>
        <dbReference type="ARBA" id="ARBA00030320"/>
    </source>
</evidence>
<keyword evidence="9" id="KW-0044">Antibiotic</keyword>
<evidence type="ECO:0000256" key="15">
    <source>
        <dbReference type="SAM" id="SignalP"/>
    </source>
</evidence>
<dbReference type="PANTHER" id="PTHR10206:SF4">
    <property type="entry name" value="NEUTROPHILIC GRANULE PROTEIN"/>
    <property type="match status" value="1"/>
</dbReference>
<dbReference type="GO" id="GO:0042742">
    <property type="term" value="P:defense response to bacterium"/>
    <property type="evidence" value="ECO:0007669"/>
    <property type="project" value="UniProtKB-KW"/>
</dbReference>
<evidence type="ECO:0000256" key="14">
    <source>
        <dbReference type="SAM" id="MobiDB-lite"/>
    </source>
</evidence>
<reference evidence="17" key="1">
    <citation type="submission" date="2025-08" db="UniProtKB">
        <authorList>
            <consortium name="RefSeq"/>
        </authorList>
    </citation>
    <scope>IDENTIFICATION</scope>
    <source>
        <tissue evidence="17">Skeletal muscle</tissue>
    </source>
</reference>
<dbReference type="PANTHER" id="PTHR10206">
    <property type="entry name" value="CATHELICIDIN"/>
    <property type="match status" value="1"/>
</dbReference>
<dbReference type="SUPFAM" id="SSF54403">
    <property type="entry name" value="Cystatin/monellin"/>
    <property type="match status" value="1"/>
</dbReference>
<evidence type="ECO:0000313" key="17">
    <source>
        <dbReference type="RefSeq" id="XP_013912465.1"/>
    </source>
</evidence>
<evidence type="ECO:0000313" key="16">
    <source>
        <dbReference type="Proteomes" id="UP000504617"/>
    </source>
</evidence>
<dbReference type="PROSITE" id="PS51257">
    <property type="entry name" value="PROKAR_LIPOPROTEIN"/>
    <property type="match status" value="1"/>
</dbReference>
<feature type="region of interest" description="Disordered" evidence="14">
    <location>
        <begin position="129"/>
        <end position="187"/>
    </location>
</feature>
<dbReference type="FunFam" id="3.10.450.10:FF:000034">
    <property type="entry name" value="Cathelicidin-related peptide Oh-Cath"/>
    <property type="match status" value="1"/>
</dbReference>
<dbReference type="Gene3D" id="3.10.450.10">
    <property type="match status" value="1"/>
</dbReference>
<keyword evidence="10" id="KW-0472">Membrane</keyword>
<feature type="compositionally biased region" description="Basic and acidic residues" evidence="14">
    <location>
        <begin position="151"/>
        <end position="160"/>
    </location>
</feature>
<dbReference type="GeneID" id="106541514"/>
<evidence type="ECO:0000256" key="4">
    <source>
        <dbReference type="ARBA" id="ARBA00022525"/>
    </source>
</evidence>
<dbReference type="InterPro" id="IPR046350">
    <property type="entry name" value="Cystatin_sf"/>
</dbReference>
<evidence type="ECO:0000256" key="1">
    <source>
        <dbReference type="ARBA" id="ARBA00004175"/>
    </source>
</evidence>
<evidence type="ECO:0000256" key="7">
    <source>
        <dbReference type="ARBA" id="ARBA00022685"/>
    </source>
</evidence>
<dbReference type="PROSITE" id="PS00947">
    <property type="entry name" value="CATHELICIDINS_2"/>
    <property type="match status" value="1"/>
</dbReference>
<name>A0A6I9Y4P1_9SAUR</name>
<evidence type="ECO:0000256" key="12">
    <source>
        <dbReference type="ARBA" id="ARBA00023298"/>
    </source>
</evidence>
<evidence type="ECO:0000256" key="8">
    <source>
        <dbReference type="ARBA" id="ARBA00022729"/>
    </source>
</evidence>
<keyword evidence="8 15" id="KW-0732">Signal</keyword>
<keyword evidence="16" id="KW-1185">Reference proteome</keyword>
<dbReference type="KEGG" id="tsr:106541514"/>
<evidence type="ECO:0000256" key="9">
    <source>
        <dbReference type="ARBA" id="ARBA00023022"/>
    </source>
</evidence>
<keyword evidence="4" id="KW-0964">Secreted</keyword>
<dbReference type="AlphaFoldDB" id="A0A6I9Y4P1"/>
<sequence length="207" mass="24025">MEGSFWKTWLVVGALLVFGCSSLPHKPLTYEKAVDLAVAIYNSKAGEDCVYRLLEALAEPQWDPISDSHEELNFTIKETMCLLEDVVFFDECDFKEDGVIRQCTGYYYFDERPPVVVLTCVVVAGMEEEKGEEVGKKEEEKQEEEEEKEEENQARNKEEEEKKEEEEEKEEGKETEKQEEKEEEEKLKKGLKKLFKRKKVVAGYVTA</sequence>
<evidence type="ECO:0000256" key="5">
    <source>
        <dbReference type="ARBA" id="ARBA00022529"/>
    </source>
</evidence>
<feature type="chain" id="PRO_5026885842" description="Vipericidin" evidence="15">
    <location>
        <begin position="23"/>
        <end position="207"/>
    </location>
</feature>
<proteinExistence type="inferred from homology"/>
<feature type="compositionally biased region" description="Basic and acidic residues" evidence="14">
    <location>
        <begin position="170"/>
        <end position="187"/>
    </location>
</feature>
<dbReference type="GO" id="GO:0005615">
    <property type="term" value="C:extracellular space"/>
    <property type="evidence" value="ECO:0007669"/>
    <property type="project" value="TreeGrafter"/>
</dbReference>
<accession>A0A6I9Y4P1</accession>
<evidence type="ECO:0000256" key="2">
    <source>
        <dbReference type="ARBA" id="ARBA00004613"/>
    </source>
</evidence>